<keyword evidence="1" id="KW-0812">Transmembrane</keyword>
<evidence type="ECO:0000313" key="2">
    <source>
        <dbReference type="EMBL" id="CAF3788639.1"/>
    </source>
</evidence>
<reference evidence="2" key="1">
    <citation type="submission" date="2021-02" db="EMBL/GenBank/DDBJ databases">
        <authorList>
            <person name="Nowell W R."/>
        </authorList>
    </citation>
    <scope>NUCLEOTIDE SEQUENCE</scope>
</reference>
<comment type="caution">
    <text evidence="2">The sequence shown here is derived from an EMBL/GenBank/DDBJ whole genome shotgun (WGS) entry which is preliminary data.</text>
</comment>
<gene>
    <name evidence="3" type="ORF">GIL414_LOCUS450</name>
    <name evidence="2" type="ORF">SMN809_LOCUS509</name>
</gene>
<dbReference type="EMBL" id="CAJOBI010000054">
    <property type="protein sequence ID" value="CAF3788639.1"/>
    <property type="molecule type" value="Genomic_DNA"/>
</dbReference>
<name>A0A8S2J057_9BILA</name>
<keyword evidence="1" id="KW-1133">Transmembrane helix</keyword>
<feature type="transmembrane region" description="Helical" evidence="1">
    <location>
        <begin position="25"/>
        <end position="44"/>
    </location>
</feature>
<proteinExistence type="predicted"/>
<organism evidence="2 4">
    <name type="scientific">Rotaria magnacalcarata</name>
    <dbReference type="NCBI Taxonomy" id="392030"/>
    <lineage>
        <taxon>Eukaryota</taxon>
        <taxon>Metazoa</taxon>
        <taxon>Spiralia</taxon>
        <taxon>Gnathifera</taxon>
        <taxon>Rotifera</taxon>
        <taxon>Eurotatoria</taxon>
        <taxon>Bdelloidea</taxon>
        <taxon>Philodinida</taxon>
        <taxon>Philodinidae</taxon>
        <taxon>Rotaria</taxon>
    </lineage>
</organism>
<keyword evidence="1" id="KW-0472">Membrane</keyword>
<evidence type="ECO:0000256" key="1">
    <source>
        <dbReference type="SAM" id="Phobius"/>
    </source>
</evidence>
<accession>A0A8S2J057</accession>
<protein>
    <submittedName>
        <fullName evidence="2">Uncharacterized protein</fullName>
    </submittedName>
</protein>
<dbReference type="AlphaFoldDB" id="A0A8S2J057"/>
<dbReference type="Proteomes" id="UP000681720">
    <property type="component" value="Unassembled WGS sequence"/>
</dbReference>
<evidence type="ECO:0000313" key="3">
    <source>
        <dbReference type="EMBL" id="CAF3789143.1"/>
    </source>
</evidence>
<evidence type="ECO:0000313" key="4">
    <source>
        <dbReference type="Proteomes" id="UP000676336"/>
    </source>
</evidence>
<dbReference type="EMBL" id="CAJOBJ010000050">
    <property type="protein sequence ID" value="CAF3789143.1"/>
    <property type="molecule type" value="Genomic_DNA"/>
</dbReference>
<sequence>MKFTTCLYENDQRSNNGRDSVGDKFIVVKGGFFIFVVVLSFIIITGRGIFNGTCGVTIEEAYGLLINDQPDYSLLWNFRTVDFNYICMTPLIFAENLDELIKNRLNPFDYQLTILHWSHEFHIMGGEISRDKNNIQLTDYQTNLILGID</sequence>
<dbReference type="Proteomes" id="UP000676336">
    <property type="component" value="Unassembled WGS sequence"/>
</dbReference>